<dbReference type="GO" id="GO:0009055">
    <property type="term" value="F:electron transfer activity"/>
    <property type="evidence" value="ECO:0007669"/>
    <property type="project" value="InterPro"/>
</dbReference>
<evidence type="ECO:0000313" key="3">
    <source>
        <dbReference type="Proteomes" id="UP000653002"/>
    </source>
</evidence>
<dbReference type="Proteomes" id="UP000653002">
    <property type="component" value="Unassembled WGS sequence"/>
</dbReference>
<dbReference type="InterPro" id="IPR026902">
    <property type="entry name" value="RnfC_N"/>
</dbReference>
<sequence>MRLHIHGVHVPNRKNTAELAALLLPIPETVEIPMSMHIGAPAIPVVKPGDSVRVGQLIGKAGGFVSAPVYASVSGTVKKIGQQ</sequence>
<proteinExistence type="predicted"/>
<name>A0A8I0L091_XANCI</name>
<dbReference type="InterPro" id="IPR010208">
    <property type="entry name" value="Ion_transpt_RnfC/RsxC"/>
</dbReference>
<evidence type="ECO:0000313" key="2">
    <source>
        <dbReference type="EMBL" id="MBD4334525.1"/>
    </source>
</evidence>
<evidence type="ECO:0000259" key="1">
    <source>
        <dbReference type="Pfam" id="PF13375"/>
    </source>
</evidence>
<feature type="domain" description="RnfC Barrel sandwich hybrid" evidence="1">
    <location>
        <begin position="6"/>
        <end position="82"/>
    </location>
</feature>
<dbReference type="AlphaFoldDB" id="A0A8I0L091"/>
<comment type="caution">
    <text evidence="2">The sequence shown here is derived from an EMBL/GenBank/DDBJ whole genome shotgun (WGS) entry which is preliminary data.</text>
</comment>
<gene>
    <name evidence="2" type="ORF">GUH15_00225</name>
</gene>
<protein>
    <submittedName>
        <fullName evidence="2">Electron transporter RnfC</fullName>
    </submittedName>
</protein>
<accession>A0A8I0L091</accession>
<dbReference type="PANTHER" id="PTHR43034:SF2">
    <property type="entry name" value="ION-TRANSLOCATING OXIDOREDUCTASE COMPLEX SUBUNIT C"/>
    <property type="match status" value="1"/>
</dbReference>
<dbReference type="GO" id="GO:0051539">
    <property type="term" value="F:4 iron, 4 sulfur cluster binding"/>
    <property type="evidence" value="ECO:0007669"/>
    <property type="project" value="InterPro"/>
</dbReference>
<reference evidence="2" key="1">
    <citation type="submission" date="2020-01" db="EMBL/GenBank/DDBJ databases">
        <authorList>
            <person name="Richard D."/>
        </authorList>
    </citation>
    <scope>NUCLEOTIDE SEQUENCE</scope>
    <source>
        <strain evidence="2">JP541</strain>
    </source>
</reference>
<dbReference type="GO" id="GO:0016020">
    <property type="term" value="C:membrane"/>
    <property type="evidence" value="ECO:0007669"/>
    <property type="project" value="InterPro"/>
</dbReference>
<dbReference type="EMBL" id="JAABFR010000062">
    <property type="protein sequence ID" value="MBD4334525.1"/>
    <property type="molecule type" value="Genomic_DNA"/>
</dbReference>
<organism evidence="2 3">
    <name type="scientific">Xanthomonas citri pv. citri</name>
    <dbReference type="NCBI Taxonomy" id="611301"/>
    <lineage>
        <taxon>Bacteria</taxon>
        <taxon>Pseudomonadati</taxon>
        <taxon>Pseudomonadota</taxon>
        <taxon>Gammaproteobacteria</taxon>
        <taxon>Lysobacterales</taxon>
        <taxon>Lysobacteraceae</taxon>
        <taxon>Xanthomonas</taxon>
    </lineage>
</organism>
<dbReference type="PANTHER" id="PTHR43034">
    <property type="entry name" value="ION-TRANSLOCATING OXIDOREDUCTASE COMPLEX SUBUNIT C"/>
    <property type="match status" value="1"/>
</dbReference>
<feature type="non-terminal residue" evidence="2">
    <location>
        <position position="83"/>
    </location>
</feature>
<dbReference type="Pfam" id="PF13375">
    <property type="entry name" value="RnfC_N"/>
    <property type="match status" value="1"/>
</dbReference>